<comment type="caution">
    <text evidence="2">The sequence shown here is derived from an EMBL/GenBank/DDBJ whole genome shotgun (WGS) entry which is preliminary data.</text>
</comment>
<dbReference type="GO" id="GO:1901135">
    <property type="term" value="P:carbohydrate derivative metabolic process"/>
    <property type="evidence" value="ECO:0007669"/>
    <property type="project" value="UniProtKB-ARBA"/>
</dbReference>
<dbReference type="EMBL" id="RXNS01000033">
    <property type="protein sequence ID" value="RTQ97313.1"/>
    <property type="molecule type" value="Genomic_DNA"/>
</dbReference>
<dbReference type="PANTHER" id="PTHR12526">
    <property type="entry name" value="GLYCOSYLTRANSFERASE"/>
    <property type="match status" value="1"/>
</dbReference>
<evidence type="ECO:0000259" key="1">
    <source>
        <dbReference type="Pfam" id="PF00534"/>
    </source>
</evidence>
<feature type="domain" description="Glycosyl transferase family 1" evidence="1">
    <location>
        <begin position="197"/>
        <end position="355"/>
    </location>
</feature>
<dbReference type="OrthoDB" id="9775208at2"/>
<dbReference type="Pfam" id="PF00534">
    <property type="entry name" value="Glycos_transf_1"/>
    <property type="match status" value="1"/>
</dbReference>
<evidence type="ECO:0000313" key="3">
    <source>
        <dbReference type="Proteomes" id="UP000267400"/>
    </source>
</evidence>
<dbReference type="GO" id="GO:0016757">
    <property type="term" value="F:glycosyltransferase activity"/>
    <property type="evidence" value="ECO:0007669"/>
    <property type="project" value="InterPro"/>
</dbReference>
<dbReference type="PANTHER" id="PTHR12526:SF638">
    <property type="entry name" value="SPORE COAT PROTEIN SA"/>
    <property type="match status" value="1"/>
</dbReference>
<dbReference type="Proteomes" id="UP000267400">
    <property type="component" value="Unassembled WGS sequence"/>
</dbReference>
<keyword evidence="3" id="KW-1185">Reference proteome</keyword>
<organism evidence="2 3">
    <name type="scientific">Halomonas nitroreducens</name>
    <dbReference type="NCBI Taxonomy" id="447425"/>
    <lineage>
        <taxon>Bacteria</taxon>
        <taxon>Pseudomonadati</taxon>
        <taxon>Pseudomonadota</taxon>
        <taxon>Gammaproteobacteria</taxon>
        <taxon>Oceanospirillales</taxon>
        <taxon>Halomonadaceae</taxon>
        <taxon>Halomonas</taxon>
    </lineage>
</organism>
<sequence>MLNETRSIYGSVMNKEIKVCFAANSGWYLRNFRTSTLKAFSNHFDVTGLYPNTGESLNIDEVSNQRFYCDAASTNLLKEGLSFASFFWRVHKSKCDVVFSFNPKINLYALMACFFLRKHCVPNVSGVGVASELTGINGLLYRSLAKFFYRRASFVFFQNADDYNGFLTSGWIKPECSEVLPGSGVDLNRFHPSRDSDHKLCFLMASRLIRQKGVEEFISAAREVLKSNDEACFVLAGVADHSSRAVEKSTLDGLEDEPNIHFAGHVEDMPSLLEKVDCVVLPSYYPEGIPRSLIEAAASGKIIITTDTPGCREIVEDLENGFLVSPKSVDQLVDAMKSVLCLSKEQRSSMQRASRALAEERFDENTVIDRYLKVAYALCGS</sequence>
<dbReference type="AlphaFoldDB" id="A0A3S0HLZ1"/>
<dbReference type="InterPro" id="IPR001296">
    <property type="entry name" value="Glyco_trans_1"/>
</dbReference>
<protein>
    <submittedName>
        <fullName evidence="2">Glycosyltransferase family 1 protein</fullName>
    </submittedName>
</protein>
<evidence type="ECO:0000313" key="2">
    <source>
        <dbReference type="EMBL" id="RTQ97313.1"/>
    </source>
</evidence>
<dbReference type="SUPFAM" id="SSF53756">
    <property type="entry name" value="UDP-Glycosyltransferase/glycogen phosphorylase"/>
    <property type="match status" value="1"/>
</dbReference>
<gene>
    <name evidence="2" type="ORF">EKG36_20170</name>
</gene>
<keyword evidence="2" id="KW-0808">Transferase</keyword>
<proteinExistence type="predicted"/>
<dbReference type="CDD" id="cd03808">
    <property type="entry name" value="GT4_CapM-like"/>
    <property type="match status" value="1"/>
</dbReference>
<accession>A0A3S0HLZ1</accession>
<dbReference type="RefSeq" id="WP_126487072.1">
    <property type="nucleotide sequence ID" value="NZ_RXNS01000033.1"/>
</dbReference>
<dbReference type="Gene3D" id="3.40.50.2000">
    <property type="entry name" value="Glycogen Phosphorylase B"/>
    <property type="match status" value="2"/>
</dbReference>
<name>A0A3S0HLZ1_9GAMM</name>
<reference evidence="2 3" key="1">
    <citation type="submission" date="2018-12" db="EMBL/GenBank/DDBJ databases">
        <authorList>
            <person name="Yu L."/>
        </authorList>
    </citation>
    <scope>NUCLEOTIDE SEQUENCE [LARGE SCALE GENOMIC DNA]</scope>
    <source>
        <strain evidence="2 3">11S</strain>
    </source>
</reference>